<gene>
    <name evidence="1" type="ORF">LIER_03856</name>
</gene>
<dbReference type="CDD" id="cd01647">
    <property type="entry name" value="RT_LTR"/>
    <property type="match status" value="1"/>
</dbReference>
<dbReference type="Proteomes" id="UP001454036">
    <property type="component" value="Unassembled WGS sequence"/>
</dbReference>
<dbReference type="EMBL" id="BAABME010000475">
    <property type="protein sequence ID" value="GAA0143095.1"/>
    <property type="molecule type" value="Genomic_DNA"/>
</dbReference>
<evidence type="ECO:0000313" key="2">
    <source>
        <dbReference type="Proteomes" id="UP001454036"/>
    </source>
</evidence>
<dbReference type="InterPro" id="IPR043502">
    <property type="entry name" value="DNA/RNA_pol_sf"/>
</dbReference>
<dbReference type="PANTHER" id="PTHR48475">
    <property type="entry name" value="RIBONUCLEASE H"/>
    <property type="match status" value="1"/>
</dbReference>
<keyword evidence="2" id="KW-1185">Reference proteome</keyword>
<sequence>MPGIDPVVALHNLYVDPNSSPMKQKKRLFNDKKNAAIREEVQALLKAQAIRELKFPMWVANVVLVRKPNGKWRMCTDFTNLNKASLKDFYPLPCLGRLVDGSAGHEVFDFMDASRGSIFDHQIRMAPVDEEKTTFITEKLKAYFESHPVQVVTNQPLKRVLTSPALSGWLTTWAIELSEFEITYVPKISIRAQALADFITECTTQNPQTIQGPDSVGSNPVKPEWTLFVDGARNDQGAGVGVLIMGHQEETMEYALRFGFPATNNEAEY</sequence>
<dbReference type="SUPFAM" id="SSF56672">
    <property type="entry name" value="DNA/RNA polymerases"/>
    <property type="match status" value="1"/>
</dbReference>
<evidence type="ECO:0000313" key="1">
    <source>
        <dbReference type="EMBL" id="GAA0143095.1"/>
    </source>
</evidence>
<reference evidence="1 2" key="1">
    <citation type="submission" date="2024-01" db="EMBL/GenBank/DDBJ databases">
        <title>The complete chloroplast genome sequence of Lithospermum erythrorhizon: insights into the phylogenetic relationship among Boraginaceae species and the maternal lineages of purple gromwells.</title>
        <authorList>
            <person name="Okada T."/>
            <person name="Watanabe K."/>
        </authorList>
    </citation>
    <scope>NUCLEOTIDE SEQUENCE [LARGE SCALE GENOMIC DNA]</scope>
</reference>
<evidence type="ECO:0008006" key="3">
    <source>
        <dbReference type="Google" id="ProtNLM"/>
    </source>
</evidence>
<accession>A0AAV3NUN2</accession>
<dbReference type="InterPro" id="IPR036397">
    <property type="entry name" value="RNaseH_sf"/>
</dbReference>
<dbReference type="Gene3D" id="3.30.420.10">
    <property type="entry name" value="Ribonuclease H-like superfamily/Ribonuclease H"/>
    <property type="match status" value="1"/>
</dbReference>
<dbReference type="GO" id="GO:0003676">
    <property type="term" value="F:nucleic acid binding"/>
    <property type="evidence" value="ECO:0007669"/>
    <property type="project" value="InterPro"/>
</dbReference>
<organism evidence="1 2">
    <name type="scientific">Lithospermum erythrorhizon</name>
    <name type="common">Purple gromwell</name>
    <name type="synonym">Lithospermum officinale var. erythrorhizon</name>
    <dbReference type="NCBI Taxonomy" id="34254"/>
    <lineage>
        <taxon>Eukaryota</taxon>
        <taxon>Viridiplantae</taxon>
        <taxon>Streptophyta</taxon>
        <taxon>Embryophyta</taxon>
        <taxon>Tracheophyta</taxon>
        <taxon>Spermatophyta</taxon>
        <taxon>Magnoliopsida</taxon>
        <taxon>eudicotyledons</taxon>
        <taxon>Gunneridae</taxon>
        <taxon>Pentapetalae</taxon>
        <taxon>asterids</taxon>
        <taxon>lamiids</taxon>
        <taxon>Boraginales</taxon>
        <taxon>Boraginaceae</taxon>
        <taxon>Boraginoideae</taxon>
        <taxon>Lithospermeae</taxon>
        <taxon>Lithospermum</taxon>
    </lineage>
</organism>
<dbReference type="Gene3D" id="3.10.10.10">
    <property type="entry name" value="HIV Type 1 Reverse Transcriptase, subunit A, domain 1"/>
    <property type="match status" value="1"/>
</dbReference>
<proteinExistence type="predicted"/>
<comment type="caution">
    <text evidence="1">The sequence shown here is derived from an EMBL/GenBank/DDBJ whole genome shotgun (WGS) entry which is preliminary data.</text>
</comment>
<name>A0AAV3NUN2_LITER</name>
<protein>
    <recommendedName>
        <fullName evidence="3">RNase H type-1 domain-containing protein</fullName>
    </recommendedName>
</protein>
<dbReference type="PANTHER" id="PTHR48475:SF2">
    <property type="entry name" value="RIBONUCLEASE H"/>
    <property type="match status" value="1"/>
</dbReference>
<dbReference type="AlphaFoldDB" id="A0AAV3NUN2"/>